<dbReference type="SMART" id="SM00306">
    <property type="entry name" value="HintN"/>
    <property type="match status" value="2"/>
</dbReference>
<dbReference type="PANTHER" id="PTHR46706:SF12">
    <property type="entry name" value="PROTEIN QUA-1-RELATED"/>
    <property type="match status" value="1"/>
</dbReference>
<protein>
    <submittedName>
        <fullName evidence="5">Warthog protein 1</fullName>
    </submittedName>
</protein>
<organism evidence="5 6">
    <name type="scientific">Trichinella spiralis</name>
    <name type="common">Trichina worm</name>
    <dbReference type="NCBI Taxonomy" id="6334"/>
    <lineage>
        <taxon>Eukaryota</taxon>
        <taxon>Metazoa</taxon>
        <taxon>Ecdysozoa</taxon>
        <taxon>Nematoda</taxon>
        <taxon>Enoplea</taxon>
        <taxon>Dorylaimia</taxon>
        <taxon>Trichinellida</taxon>
        <taxon>Trichinellidae</taxon>
        <taxon>Trichinella</taxon>
    </lineage>
</organism>
<reference evidence="5 6" key="1">
    <citation type="submission" date="2015-01" db="EMBL/GenBank/DDBJ databases">
        <title>Evolution of Trichinella species and genotypes.</title>
        <authorList>
            <person name="Korhonen P.K."/>
            <person name="Edoardo P."/>
            <person name="Giuseppe L.R."/>
            <person name="Gasser R.B."/>
        </authorList>
    </citation>
    <scope>NUCLEOTIDE SEQUENCE [LARGE SCALE GENOMIC DNA]</scope>
    <source>
        <strain evidence="5">ISS3</strain>
    </source>
</reference>
<dbReference type="EMBL" id="JYDH01000091">
    <property type="protein sequence ID" value="KRY32847.1"/>
    <property type="molecule type" value="Genomic_DNA"/>
</dbReference>
<gene>
    <name evidence="5" type="primary">wrt-1</name>
    <name evidence="5" type="ORF">T01_2188</name>
</gene>
<keyword evidence="2" id="KW-0732">Signal</keyword>
<dbReference type="AlphaFoldDB" id="A0A0V1B780"/>
<sequence length="609" mass="67941">MRSISKLPFPMFSLIFCIISCWWGGIVAVHGLTCPDETDAKSFIQPQLVKKSSCQEIMRHECLFIHEARDKCPCLCERLIQSVDTAEQTVVAAESENGRARCFHGDSIVQTEQGPMQMKEALGKSNLRVLARDADQNLVYSPITSWIHANKDRSTEFVQIVTDNSKKLLLTDLHLIYESDCQGGPARSVMAKDLTVGRCVYTMDEQRQQLRESTITSLRREIKAGFYSPITAEGNIVVDDVLASCFSTVGSEGLQKIAFAYIGWLRRMLASILPEQLYEVMMFSTAVGDIKLPSLLVGLIDISKHTRPDKKMHKLLLELGLTLMLIATVANGAAMCPGDAGERTFIQRQLSSKRSCTELTRTDCLFIHEAREKCTCTCDNLIASNVQTEAIAEPAVEMVENGGRARCFHGDDWVLTTNGRMQMKHLLQKKDAQVLTRSENGHLEYSPVMTWIHAQKETKAQFINLETESGHRLSLTPLHMIYQTNCDGKEMVLMAEKVAVGKCIFVKADNDKLVESKVVSTSKVVKTGIYSPITTSGSIVVNDVLASCFSTSANEDIQRLLFKYASFVYSLFTCPASLISDSFSHQQQDYVEIPKLLLGALNLQKYLIQ</sequence>
<dbReference type="InterPro" id="IPR052140">
    <property type="entry name" value="Dev_Signal_Hedgehog-like"/>
</dbReference>
<dbReference type="InterPro" id="IPR006141">
    <property type="entry name" value="Intein_N"/>
</dbReference>
<dbReference type="STRING" id="6334.A0A0V1B780"/>
<dbReference type="eggNOG" id="KOG3638">
    <property type="taxonomic scope" value="Eukaryota"/>
</dbReference>
<dbReference type="GO" id="GO:0016539">
    <property type="term" value="P:intein-mediated protein splicing"/>
    <property type="evidence" value="ECO:0007669"/>
    <property type="project" value="InterPro"/>
</dbReference>
<dbReference type="GO" id="GO:0016540">
    <property type="term" value="P:protein autoprocessing"/>
    <property type="evidence" value="ECO:0007669"/>
    <property type="project" value="InterPro"/>
</dbReference>
<dbReference type="InterPro" id="IPR003586">
    <property type="entry name" value="Hint_dom_C"/>
</dbReference>
<dbReference type="SUPFAM" id="SSF51294">
    <property type="entry name" value="Hedgehog/intein (Hint) domain"/>
    <property type="match status" value="2"/>
</dbReference>
<feature type="domain" description="Hint" evidence="3">
    <location>
        <begin position="207"/>
        <end position="251"/>
    </location>
</feature>
<feature type="domain" description="Hint" evidence="4">
    <location>
        <begin position="405"/>
        <end position="508"/>
    </location>
</feature>
<feature type="chain" id="PRO_5006875016" evidence="2">
    <location>
        <begin position="29"/>
        <end position="609"/>
    </location>
</feature>
<evidence type="ECO:0000256" key="1">
    <source>
        <dbReference type="ARBA" id="ARBA00022473"/>
    </source>
</evidence>
<dbReference type="InParanoid" id="A0A0V1B780"/>
<proteinExistence type="predicted"/>
<dbReference type="NCBIfam" id="TIGR01445">
    <property type="entry name" value="intein_Nterm"/>
    <property type="match status" value="1"/>
</dbReference>
<feature type="domain" description="Hint" evidence="3">
    <location>
        <begin position="510"/>
        <end position="554"/>
    </location>
</feature>
<dbReference type="OrthoDB" id="5212at2759"/>
<feature type="signal peptide" evidence="2">
    <location>
        <begin position="1"/>
        <end position="28"/>
    </location>
</feature>
<evidence type="ECO:0000259" key="3">
    <source>
        <dbReference type="SMART" id="SM00305"/>
    </source>
</evidence>
<dbReference type="InterPro" id="IPR036844">
    <property type="entry name" value="Hint_dom_sf"/>
</dbReference>
<dbReference type="Proteomes" id="UP000054776">
    <property type="component" value="Unassembled WGS sequence"/>
</dbReference>
<comment type="caution">
    <text evidence="5">The sequence shown here is derived from an EMBL/GenBank/DDBJ whole genome shotgun (WGS) entry which is preliminary data.</text>
</comment>
<dbReference type="Gene3D" id="2.170.16.10">
    <property type="entry name" value="Hedgehog/Intein (Hint) domain"/>
    <property type="match status" value="2"/>
</dbReference>
<keyword evidence="1" id="KW-0217">Developmental protein</keyword>
<feature type="domain" description="Hint" evidence="4">
    <location>
        <begin position="100"/>
        <end position="204"/>
    </location>
</feature>
<dbReference type="PANTHER" id="PTHR46706">
    <property type="entry name" value="PROTEIN QUA-1-RELATED"/>
    <property type="match status" value="1"/>
</dbReference>
<keyword evidence="6" id="KW-1185">Reference proteome</keyword>
<evidence type="ECO:0000313" key="6">
    <source>
        <dbReference type="Proteomes" id="UP000054776"/>
    </source>
</evidence>
<name>A0A0V1B780_TRISP</name>
<dbReference type="InterPro" id="IPR003587">
    <property type="entry name" value="Hint_dom_N"/>
</dbReference>
<dbReference type="Pfam" id="PF01079">
    <property type="entry name" value="Hint"/>
    <property type="match status" value="2"/>
</dbReference>
<evidence type="ECO:0000259" key="4">
    <source>
        <dbReference type="SMART" id="SM00306"/>
    </source>
</evidence>
<dbReference type="InterPro" id="IPR001767">
    <property type="entry name" value="Hedgehog_Hint"/>
</dbReference>
<evidence type="ECO:0000256" key="2">
    <source>
        <dbReference type="SAM" id="SignalP"/>
    </source>
</evidence>
<accession>A0A0V1B780</accession>
<dbReference type="PROSITE" id="PS50817">
    <property type="entry name" value="INTEIN_N_TER"/>
    <property type="match status" value="1"/>
</dbReference>
<evidence type="ECO:0000313" key="5">
    <source>
        <dbReference type="EMBL" id="KRY32847.1"/>
    </source>
</evidence>
<dbReference type="SMART" id="SM00305">
    <property type="entry name" value="HintC"/>
    <property type="match status" value="2"/>
</dbReference>
<dbReference type="CDD" id="cd00081">
    <property type="entry name" value="Hint"/>
    <property type="match status" value="2"/>
</dbReference>